<feature type="non-terminal residue" evidence="2">
    <location>
        <position position="117"/>
    </location>
</feature>
<protein>
    <submittedName>
        <fullName evidence="2">Uncharacterized protein</fullName>
    </submittedName>
</protein>
<name>A0ABD0QH88_CIRMR</name>
<evidence type="ECO:0000313" key="2">
    <source>
        <dbReference type="EMBL" id="KAL0185185.1"/>
    </source>
</evidence>
<proteinExistence type="predicted"/>
<keyword evidence="3" id="KW-1185">Reference proteome</keyword>
<reference evidence="2 3" key="1">
    <citation type="submission" date="2024-05" db="EMBL/GenBank/DDBJ databases">
        <title>Genome sequencing and assembly of Indian major carp, Cirrhinus mrigala (Hamilton, 1822).</title>
        <authorList>
            <person name="Mohindra V."/>
            <person name="Chowdhury L.M."/>
            <person name="Lal K."/>
            <person name="Jena J.K."/>
        </authorList>
    </citation>
    <scope>NUCLEOTIDE SEQUENCE [LARGE SCALE GENOMIC DNA]</scope>
    <source>
        <strain evidence="2">CM1030</strain>
        <tissue evidence="2">Blood</tissue>
    </source>
</reference>
<comment type="caution">
    <text evidence="2">The sequence shown here is derived from an EMBL/GenBank/DDBJ whole genome shotgun (WGS) entry which is preliminary data.</text>
</comment>
<accession>A0ABD0QH88</accession>
<gene>
    <name evidence="2" type="ORF">M9458_020882</name>
</gene>
<evidence type="ECO:0000256" key="1">
    <source>
        <dbReference type="SAM" id="MobiDB-lite"/>
    </source>
</evidence>
<dbReference type="Proteomes" id="UP001529510">
    <property type="component" value="Unassembled WGS sequence"/>
</dbReference>
<evidence type="ECO:0000313" key="3">
    <source>
        <dbReference type="Proteomes" id="UP001529510"/>
    </source>
</evidence>
<organism evidence="2 3">
    <name type="scientific">Cirrhinus mrigala</name>
    <name type="common">Mrigala</name>
    <dbReference type="NCBI Taxonomy" id="683832"/>
    <lineage>
        <taxon>Eukaryota</taxon>
        <taxon>Metazoa</taxon>
        <taxon>Chordata</taxon>
        <taxon>Craniata</taxon>
        <taxon>Vertebrata</taxon>
        <taxon>Euteleostomi</taxon>
        <taxon>Actinopterygii</taxon>
        <taxon>Neopterygii</taxon>
        <taxon>Teleostei</taxon>
        <taxon>Ostariophysi</taxon>
        <taxon>Cypriniformes</taxon>
        <taxon>Cyprinidae</taxon>
        <taxon>Labeoninae</taxon>
        <taxon>Labeonini</taxon>
        <taxon>Cirrhinus</taxon>
    </lineage>
</organism>
<dbReference type="AlphaFoldDB" id="A0ABD0QH88"/>
<dbReference type="EMBL" id="JAMKFB020000009">
    <property type="protein sequence ID" value="KAL0185185.1"/>
    <property type="molecule type" value="Genomic_DNA"/>
</dbReference>
<feature type="region of interest" description="Disordered" evidence="1">
    <location>
        <begin position="77"/>
        <end position="117"/>
    </location>
</feature>
<sequence>MEQQLQQLQQQQNLNLQQFVLVQPGHPIATQLQPAQFIISQTPQGQQSKSSQPFWMSPSLNVIRLYVCFVFPLTLTRSPAGPEPSNSTTSKPSQPPADPAKHHTCHTGQARPINPPL</sequence>